<evidence type="ECO:0000256" key="5">
    <source>
        <dbReference type="ARBA" id="ARBA00022741"/>
    </source>
</evidence>
<evidence type="ECO:0000256" key="4">
    <source>
        <dbReference type="ARBA" id="ARBA00022679"/>
    </source>
</evidence>
<evidence type="ECO:0000256" key="10">
    <source>
        <dbReference type="SAM" id="Phobius"/>
    </source>
</evidence>
<keyword evidence="8" id="KW-0902">Two-component regulatory system</keyword>
<evidence type="ECO:0000256" key="7">
    <source>
        <dbReference type="ARBA" id="ARBA00022840"/>
    </source>
</evidence>
<feature type="transmembrane region" description="Helical" evidence="10">
    <location>
        <begin position="109"/>
        <end position="131"/>
    </location>
</feature>
<dbReference type="Pfam" id="PF07730">
    <property type="entry name" value="HisKA_3"/>
    <property type="match status" value="1"/>
</dbReference>
<keyword evidence="4" id="KW-0808">Transferase</keyword>
<name>A0ABP9PXS4_9ACTN</name>
<evidence type="ECO:0000313" key="13">
    <source>
        <dbReference type="Proteomes" id="UP001500221"/>
    </source>
</evidence>
<feature type="transmembrane region" description="Helical" evidence="10">
    <location>
        <begin position="230"/>
        <end position="249"/>
    </location>
</feature>
<dbReference type="SMART" id="SM00387">
    <property type="entry name" value="HATPase_c"/>
    <property type="match status" value="1"/>
</dbReference>
<dbReference type="Pfam" id="PF02518">
    <property type="entry name" value="HATPase_c"/>
    <property type="match status" value="1"/>
</dbReference>
<keyword evidence="10" id="KW-0472">Membrane</keyword>
<comment type="caution">
    <text evidence="12">The sequence shown here is derived from an EMBL/GenBank/DDBJ whole genome shotgun (WGS) entry which is preliminary data.</text>
</comment>
<dbReference type="Proteomes" id="UP001500221">
    <property type="component" value="Unassembled WGS sequence"/>
</dbReference>
<dbReference type="InterPro" id="IPR011712">
    <property type="entry name" value="Sig_transdc_His_kin_sub3_dim/P"/>
</dbReference>
<dbReference type="Gene3D" id="1.20.5.1930">
    <property type="match status" value="1"/>
</dbReference>
<feature type="region of interest" description="Disordered" evidence="9">
    <location>
        <begin position="673"/>
        <end position="713"/>
    </location>
</feature>
<gene>
    <name evidence="12" type="ORF">GCM10023340_36690</name>
</gene>
<keyword evidence="10" id="KW-1133">Transmembrane helix</keyword>
<feature type="transmembrane region" description="Helical" evidence="10">
    <location>
        <begin position="320"/>
        <end position="343"/>
    </location>
</feature>
<proteinExistence type="predicted"/>
<feature type="transmembrane region" description="Helical" evidence="10">
    <location>
        <begin position="72"/>
        <end position="89"/>
    </location>
</feature>
<keyword evidence="10" id="KW-0812">Transmembrane</keyword>
<feature type="transmembrane region" description="Helical" evidence="10">
    <location>
        <begin position="48"/>
        <end position="65"/>
    </location>
</feature>
<keyword evidence="13" id="KW-1185">Reference proteome</keyword>
<reference evidence="13" key="1">
    <citation type="journal article" date="2019" name="Int. J. Syst. Evol. Microbiol.">
        <title>The Global Catalogue of Microorganisms (GCM) 10K type strain sequencing project: providing services to taxonomists for standard genome sequencing and annotation.</title>
        <authorList>
            <consortium name="The Broad Institute Genomics Platform"/>
            <consortium name="The Broad Institute Genome Sequencing Center for Infectious Disease"/>
            <person name="Wu L."/>
            <person name="Ma J."/>
        </authorList>
    </citation>
    <scope>NUCLEOTIDE SEQUENCE [LARGE SCALE GENOMIC DNA]</scope>
    <source>
        <strain evidence="13">JCM 18459</strain>
    </source>
</reference>
<evidence type="ECO:0000313" key="12">
    <source>
        <dbReference type="EMBL" id="GAA5153948.1"/>
    </source>
</evidence>
<evidence type="ECO:0000259" key="11">
    <source>
        <dbReference type="SMART" id="SM00387"/>
    </source>
</evidence>
<dbReference type="SUPFAM" id="SSF55781">
    <property type="entry name" value="GAF domain-like"/>
    <property type="match status" value="1"/>
</dbReference>
<evidence type="ECO:0000256" key="6">
    <source>
        <dbReference type="ARBA" id="ARBA00022777"/>
    </source>
</evidence>
<evidence type="ECO:0000256" key="1">
    <source>
        <dbReference type="ARBA" id="ARBA00000085"/>
    </source>
</evidence>
<keyword evidence="3" id="KW-0597">Phosphoprotein</keyword>
<dbReference type="EC" id="2.7.13.3" evidence="2"/>
<keyword evidence="6" id="KW-0418">Kinase</keyword>
<protein>
    <recommendedName>
        <fullName evidence="2">histidine kinase</fullName>
        <ecNumber evidence="2">2.7.13.3</ecNumber>
    </recommendedName>
</protein>
<feature type="domain" description="Histidine kinase/HSP90-like ATPase" evidence="11">
    <location>
        <begin position="588"/>
        <end position="679"/>
    </location>
</feature>
<sequence length="713" mass="75769">MSAVRPVRRAVAWAPLAACVLVLGAIAVLELRFPTRAGEWDFSSESGAWTSMQGLTLCTAGALVLRRGQRRFGWLLAVFGGMWAVDGLLESYVRVGVGTDGAWPGSSLAIWLVARFFAVLLPTLVLLLVLFPDGRFPRGWAGVFAKVAMAGQVVAVAVFLVVPYSRFDRPLDLPPGLDLDLTTVDALAGVSSALVPLARSLLALGLLVPLVTVTVRYRSSRGVERDRLRWLLWGVLVTVVAVTAVSLLGLDGWPVLASLVTVPFVAMTVAILDPTLVRIDELLSRTVVFVVLSVSVIVVDLAALAALTRLVDDRPGDRQVTVVVLLLSVLVYNPLRTVLLGWARRLLLGERGQPYDVVAGLAETLESTDDTERQLAAVADAVARAFGVDHVCVEVDRGGGERVVAVVGEPPERVRSLPITFQGEQVGRLVLPARGVRAPLGRTDERLLGDLVRQAASAARTTRLAAELQENRERLVTAREEELRRIRRDLHDGLGPTLGGAVFRLETARLLAVTDPDGARSQLTAATSELQDVVADVRRLVHDLRPPALDDLGLVGALRQLARRDDGLEVTVEADGLPASGASALPAAVEVAAYRIAGEALTNVRRHAAATRCRVRLAVEDDVLVVEVTDDGVGVDPARQAGVGLLALRERAGELGGTSELVCPPGGGTVVRARLPLHTPAGPPADPAVSDAPDPPGPPHDPDRSLPREGALA</sequence>
<dbReference type="PANTHER" id="PTHR24421:SF10">
    <property type="entry name" value="NITRATE_NITRITE SENSOR PROTEIN NARQ"/>
    <property type="match status" value="1"/>
</dbReference>
<feature type="transmembrane region" description="Helical" evidence="10">
    <location>
        <begin position="186"/>
        <end position="210"/>
    </location>
</feature>
<dbReference type="PANTHER" id="PTHR24421">
    <property type="entry name" value="NITRATE/NITRITE SENSOR PROTEIN NARX-RELATED"/>
    <property type="match status" value="1"/>
</dbReference>
<dbReference type="EMBL" id="BAABKG010000005">
    <property type="protein sequence ID" value="GAA5153948.1"/>
    <property type="molecule type" value="Genomic_DNA"/>
</dbReference>
<evidence type="ECO:0000256" key="8">
    <source>
        <dbReference type="ARBA" id="ARBA00023012"/>
    </source>
</evidence>
<dbReference type="SUPFAM" id="SSF55874">
    <property type="entry name" value="ATPase domain of HSP90 chaperone/DNA topoisomerase II/histidine kinase"/>
    <property type="match status" value="1"/>
</dbReference>
<organism evidence="12 13">
    <name type="scientific">Nocardioides marinquilinus</name>
    <dbReference type="NCBI Taxonomy" id="1210400"/>
    <lineage>
        <taxon>Bacteria</taxon>
        <taxon>Bacillati</taxon>
        <taxon>Actinomycetota</taxon>
        <taxon>Actinomycetes</taxon>
        <taxon>Propionibacteriales</taxon>
        <taxon>Nocardioidaceae</taxon>
        <taxon>Nocardioides</taxon>
    </lineage>
</organism>
<evidence type="ECO:0000256" key="3">
    <source>
        <dbReference type="ARBA" id="ARBA00022553"/>
    </source>
</evidence>
<keyword evidence="5" id="KW-0547">Nucleotide-binding</keyword>
<dbReference type="CDD" id="cd16917">
    <property type="entry name" value="HATPase_UhpB-NarQ-NarX-like"/>
    <property type="match status" value="1"/>
</dbReference>
<evidence type="ECO:0000256" key="9">
    <source>
        <dbReference type="SAM" id="MobiDB-lite"/>
    </source>
</evidence>
<evidence type="ECO:0000256" key="2">
    <source>
        <dbReference type="ARBA" id="ARBA00012438"/>
    </source>
</evidence>
<keyword evidence="7" id="KW-0067">ATP-binding</keyword>
<dbReference type="Gene3D" id="3.30.565.10">
    <property type="entry name" value="Histidine kinase-like ATPase, C-terminal domain"/>
    <property type="match status" value="1"/>
</dbReference>
<feature type="transmembrane region" description="Helical" evidence="10">
    <location>
        <begin position="143"/>
        <end position="166"/>
    </location>
</feature>
<feature type="transmembrane region" description="Helical" evidence="10">
    <location>
        <begin position="287"/>
        <end position="308"/>
    </location>
</feature>
<dbReference type="RefSeq" id="WP_345462069.1">
    <property type="nucleotide sequence ID" value="NZ_BAABKG010000005.1"/>
</dbReference>
<dbReference type="InterPro" id="IPR050482">
    <property type="entry name" value="Sensor_HK_TwoCompSys"/>
</dbReference>
<comment type="catalytic activity">
    <reaction evidence="1">
        <text>ATP + protein L-histidine = ADP + protein N-phospho-L-histidine.</text>
        <dbReference type="EC" id="2.7.13.3"/>
    </reaction>
</comment>
<dbReference type="InterPro" id="IPR036890">
    <property type="entry name" value="HATPase_C_sf"/>
</dbReference>
<dbReference type="InterPro" id="IPR003594">
    <property type="entry name" value="HATPase_dom"/>
</dbReference>
<accession>A0ABP9PXS4</accession>